<reference evidence="2" key="1">
    <citation type="journal article" date="2020" name="Nature">
        <title>Giant virus diversity and host interactions through global metagenomics.</title>
        <authorList>
            <person name="Schulz F."/>
            <person name="Roux S."/>
            <person name="Paez-Espino D."/>
            <person name="Jungbluth S."/>
            <person name="Walsh D.A."/>
            <person name="Denef V.J."/>
            <person name="McMahon K.D."/>
            <person name="Konstantinidis K.T."/>
            <person name="Eloe-Fadrosh E.A."/>
            <person name="Kyrpides N.C."/>
            <person name="Woyke T."/>
        </authorList>
    </citation>
    <scope>NUCLEOTIDE SEQUENCE</scope>
    <source>
        <strain evidence="2">GVMAG-M-3300023179-33</strain>
    </source>
</reference>
<name>A0A6C0EGU1_9ZZZZ</name>
<sequence>MTTTQELSSNLTQTSPKYTFPKHCILDNAILEFHSNTDKIPKELLCNMDFTSNTKTQTHDESFGCLEIHTGETTINIDPVFFLFTLDESGSMSDLCKDGKTKMDHIHFTMNQMLHYFAENPEATIYVHVNAFSDIVRTVIETTQVTHKNVNDIIEKIKKIRPLNSTNLELALKTAKHTMHNYLQCTSTDNNQSTHRIVHVLLTDGHPTSGNTFQPSLVSLVDDTFSNIFIAFGLDHNPSLMNKLGNAGKNTTNYLVTKLELIGHVYGEIVHNHLFKVLDNVVLNVVGEEGAIYDWYSNTWKTTLHVSPLTNESKRYYYIKSKNPDATKIKISGNQIDSYAGTYFEEYVDKLPDLIETRIIESSDDTNTKTTNPKTEEIIVDVDLTKHIFRLCTQRLLYEARQYVNENGNYDSDLTTLRPPLLQRSYAMRSHAFSNYDNNIEFDINPDIDIITDLSFIEPPKIQLNTILNAINNLDVIPESESLTKPYTYISKIDSLKSRIRDHLKIMTDYLEQNTDVTDKQFIQTLCDDMNISFKTIGTENQQSYINARSISQGRQQMYNVDINDDPHDPSIHQTTNDITNVYATPTALKIMRSFSGK</sequence>
<protein>
    <recommendedName>
        <fullName evidence="1">VWFA domain-containing protein</fullName>
    </recommendedName>
</protein>
<evidence type="ECO:0000259" key="1">
    <source>
        <dbReference type="PROSITE" id="PS50234"/>
    </source>
</evidence>
<organism evidence="2">
    <name type="scientific">viral metagenome</name>
    <dbReference type="NCBI Taxonomy" id="1070528"/>
    <lineage>
        <taxon>unclassified sequences</taxon>
        <taxon>metagenomes</taxon>
        <taxon>organismal metagenomes</taxon>
    </lineage>
</organism>
<proteinExistence type="predicted"/>
<dbReference type="AlphaFoldDB" id="A0A6C0EGU1"/>
<dbReference type="Pfam" id="PF00092">
    <property type="entry name" value="VWA"/>
    <property type="match status" value="1"/>
</dbReference>
<dbReference type="SMART" id="SM00327">
    <property type="entry name" value="VWA"/>
    <property type="match status" value="1"/>
</dbReference>
<dbReference type="Gene3D" id="3.40.50.410">
    <property type="entry name" value="von Willebrand factor, type A domain"/>
    <property type="match status" value="1"/>
</dbReference>
<dbReference type="EMBL" id="MN739825">
    <property type="protein sequence ID" value="QHT27610.1"/>
    <property type="molecule type" value="Genomic_DNA"/>
</dbReference>
<dbReference type="InterPro" id="IPR002035">
    <property type="entry name" value="VWF_A"/>
</dbReference>
<dbReference type="InterPro" id="IPR036465">
    <property type="entry name" value="vWFA_dom_sf"/>
</dbReference>
<dbReference type="PROSITE" id="PS50234">
    <property type="entry name" value="VWFA"/>
    <property type="match status" value="1"/>
</dbReference>
<accession>A0A6C0EGU1</accession>
<dbReference type="SUPFAM" id="SSF53300">
    <property type="entry name" value="vWA-like"/>
    <property type="match status" value="1"/>
</dbReference>
<evidence type="ECO:0000313" key="2">
    <source>
        <dbReference type="EMBL" id="QHT27610.1"/>
    </source>
</evidence>
<feature type="domain" description="VWFA" evidence="1">
    <location>
        <begin position="81"/>
        <end position="269"/>
    </location>
</feature>